<dbReference type="EMBL" id="QJKJ01004454">
    <property type="protein sequence ID" value="RDX94109.1"/>
    <property type="molecule type" value="Genomic_DNA"/>
</dbReference>
<feature type="domain" description="RNase H type-1" evidence="1">
    <location>
        <begin position="49"/>
        <end position="88"/>
    </location>
</feature>
<dbReference type="GO" id="GO:0004523">
    <property type="term" value="F:RNA-DNA hybrid ribonuclease activity"/>
    <property type="evidence" value="ECO:0007669"/>
    <property type="project" value="InterPro"/>
</dbReference>
<dbReference type="InterPro" id="IPR002156">
    <property type="entry name" value="RNaseH_domain"/>
</dbReference>
<keyword evidence="3" id="KW-1185">Reference proteome</keyword>
<organism evidence="2 3">
    <name type="scientific">Mucuna pruriens</name>
    <name type="common">Velvet bean</name>
    <name type="synonym">Dolichos pruriens</name>
    <dbReference type="NCBI Taxonomy" id="157652"/>
    <lineage>
        <taxon>Eukaryota</taxon>
        <taxon>Viridiplantae</taxon>
        <taxon>Streptophyta</taxon>
        <taxon>Embryophyta</taxon>
        <taxon>Tracheophyta</taxon>
        <taxon>Spermatophyta</taxon>
        <taxon>Magnoliopsida</taxon>
        <taxon>eudicotyledons</taxon>
        <taxon>Gunneridae</taxon>
        <taxon>Pentapetalae</taxon>
        <taxon>rosids</taxon>
        <taxon>fabids</taxon>
        <taxon>Fabales</taxon>
        <taxon>Fabaceae</taxon>
        <taxon>Papilionoideae</taxon>
        <taxon>50 kb inversion clade</taxon>
        <taxon>NPAAA clade</taxon>
        <taxon>indigoferoid/millettioid clade</taxon>
        <taxon>Phaseoleae</taxon>
        <taxon>Mucuna</taxon>
    </lineage>
</organism>
<dbReference type="OrthoDB" id="1436258at2759"/>
<evidence type="ECO:0000313" key="2">
    <source>
        <dbReference type="EMBL" id="RDX94109.1"/>
    </source>
</evidence>
<dbReference type="InterPro" id="IPR044730">
    <property type="entry name" value="RNase_H-like_dom_plant"/>
</dbReference>
<dbReference type="SUPFAM" id="SSF53098">
    <property type="entry name" value="Ribonuclease H-like"/>
    <property type="match status" value="1"/>
</dbReference>
<accession>A0A371GU87</accession>
<dbReference type="GO" id="GO:0003676">
    <property type="term" value="F:nucleic acid binding"/>
    <property type="evidence" value="ECO:0007669"/>
    <property type="project" value="InterPro"/>
</dbReference>
<dbReference type="Proteomes" id="UP000257109">
    <property type="component" value="Unassembled WGS sequence"/>
</dbReference>
<dbReference type="Pfam" id="PF13456">
    <property type="entry name" value="RVT_3"/>
    <property type="match status" value="1"/>
</dbReference>
<dbReference type="InterPro" id="IPR012337">
    <property type="entry name" value="RNaseH-like_sf"/>
</dbReference>
<dbReference type="InterPro" id="IPR036397">
    <property type="entry name" value="RNaseH_sf"/>
</dbReference>
<evidence type="ECO:0000259" key="1">
    <source>
        <dbReference type="Pfam" id="PF13456"/>
    </source>
</evidence>
<dbReference type="AlphaFoldDB" id="A0A371GU87"/>
<gene>
    <name evidence="2" type="ORF">CR513_23541</name>
</gene>
<reference evidence="2" key="1">
    <citation type="submission" date="2018-05" db="EMBL/GenBank/DDBJ databases">
        <title>Draft genome of Mucuna pruriens seed.</title>
        <authorList>
            <person name="Nnadi N.E."/>
            <person name="Vos R."/>
            <person name="Hasami M.H."/>
            <person name="Devisetty U.K."/>
            <person name="Aguiy J.C."/>
        </authorList>
    </citation>
    <scope>NUCLEOTIDE SEQUENCE [LARGE SCALE GENOMIC DNA]</scope>
    <source>
        <strain evidence="2">JCA_2017</strain>
    </source>
</reference>
<dbReference type="CDD" id="cd06222">
    <property type="entry name" value="RNase_H_like"/>
    <property type="match status" value="1"/>
</dbReference>
<comment type="caution">
    <text evidence="2">The sequence shown here is derived from an EMBL/GenBank/DDBJ whole genome shotgun (WGS) entry which is preliminary data.</text>
</comment>
<proteinExistence type="predicted"/>
<name>A0A371GU87_MUCPR</name>
<dbReference type="Gene3D" id="3.30.420.10">
    <property type="entry name" value="Ribonuclease H-like superfamily/Ribonuclease H"/>
    <property type="match status" value="1"/>
</dbReference>
<protein>
    <recommendedName>
        <fullName evidence="1">RNase H type-1 domain-containing protein</fullName>
    </recommendedName>
</protein>
<evidence type="ECO:0000313" key="3">
    <source>
        <dbReference type="Proteomes" id="UP000257109"/>
    </source>
</evidence>
<sequence>MILLRLNHLVQPITSIIKLEAINNLSYQDYTFIIREDNNTKNYNLGICSILDAGLWGILHGLELAWRMGFWNIIIYFDSQVVVNLLANCYCHLHPCYSLIKLIYNIH</sequence>
<feature type="non-terminal residue" evidence="2">
    <location>
        <position position="1"/>
    </location>
</feature>